<evidence type="ECO:0000256" key="9">
    <source>
        <dbReference type="ARBA" id="ARBA00022840"/>
    </source>
</evidence>
<dbReference type="InterPro" id="IPR048761">
    <property type="entry name" value="SMUBP-2_HCS1_1B"/>
</dbReference>
<dbReference type="InterPro" id="IPR003593">
    <property type="entry name" value="AAA+_ATPase"/>
</dbReference>
<evidence type="ECO:0000256" key="10">
    <source>
        <dbReference type="ARBA" id="ARBA00023242"/>
    </source>
</evidence>
<evidence type="ECO:0000259" key="11">
    <source>
        <dbReference type="SMART" id="SM00382"/>
    </source>
</evidence>
<dbReference type="EC" id="3.6.4.12" evidence="4"/>
<dbReference type="Proteomes" id="UP000694255">
    <property type="component" value="Unassembled WGS sequence"/>
</dbReference>
<dbReference type="GO" id="GO:0005737">
    <property type="term" value="C:cytoplasm"/>
    <property type="evidence" value="ECO:0007669"/>
    <property type="project" value="UniProtKB-SubCell"/>
</dbReference>
<dbReference type="GO" id="GO:0003677">
    <property type="term" value="F:DNA binding"/>
    <property type="evidence" value="ECO:0007669"/>
    <property type="project" value="InterPro"/>
</dbReference>
<dbReference type="CDD" id="cd18808">
    <property type="entry name" value="SF1_C_Upf1"/>
    <property type="match status" value="1"/>
</dbReference>
<dbReference type="GO" id="GO:0003723">
    <property type="term" value="F:RNA binding"/>
    <property type="evidence" value="ECO:0007669"/>
    <property type="project" value="InterPro"/>
</dbReference>
<reference evidence="12 13" key="1">
    <citation type="journal article" date="2021" name="DNA Res.">
        <title>Genome analysis of Candida subhashii reveals its hybrid nature and dual mitochondrial genome conformations.</title>
        <authorList>
            <person name="Mixao V."/>
            <person name="Hegedusova E."/>
            <person name="Saus E."/>
            <person name="Pryszcz L.P."/>
            <person name="Cillingova A."/>
            <person name="Nosek J."/>
            <person name="Gabaldon T."/>
        </authorList>
    </citation>
    <scope>NUCLEOTIDE SEQUENCE [LARGE SCALE GENOMIC DNA]</scope>
    <source>
        <strain evidence="12 13">CBS 10753</strain>
    </source>
</reference>
<dbReference type="GeneID" id="73470922"/>
<dbReference type="InterPro" id="IPR004483">
    <property type="entry name" value="SMUBP-2/Hcs1-like"/>
</dbReference>
<dbReference type="FunFam" id="3.40.50.300:FF:000326">
    <property type="entry name" value="P-loop containing nucleoside triphosphate hydrolase"/>
    <property type="match status" value="1"/>
</dbReference>
<dbReference type="InterPro" id="IPR050534">
    <property type="entry name" value="Coronavir_polyprotein_1ab"/>
</dbReference>
<dbReference type="GO" id="GO:0016787">
    <property type="term" value="F:hydrolase activity"/>
    <property type="evidence" value="ECO:0007669"/>
    <property type="project" value="UniProtKB-KW"/>
</dbReference>
<evidence type="ECO:0000256" key="1">
    <source>
        <dbReference type="ARBA" id="ARBA00004123"/>
    </source>
</evidence>
<dbReference type="GO" id="GO:0005524">
    <property type="term" value="F:ATP binding"/>
    <property type="evidence" value="ECO:0007669"/>
    <property type="project" value="UniProtKB-KW"/>
</dbReference>
<keyword evidence="5" id="KW-0963">Cytoplasm</keyword>
<evidence type="ECO:0000256" key="8">
    <source>
        <dbReference type="ARBA" id="ARBA00022806"/>
    </source>
</evidence>
<accession>A0A8J5QJS5</accession>
<dbReference type="RefSeq" id="XP_049262584.1">
    <property type="nucleotide sequence ID" value="XM_049408048.1"/>
</dbReference>
<dbReference type="OrthoDB" id="6513042at2759"/>
<dbReference type="AlphaFoldDB" id="A0A8J5QJS5"/>
<dbReference type="Pfam" id="PF13087">
    <property type="entry name" value="AAA_12"/>
    <property type="match status" value="1"/>
</dbReference>
<comment type="subcellular location">
    <subcellularLocation>
        <location evidence="2">Cytoplasm</location>
    </subcellularLocation>
    <subcellularLocation>
        <location evidence="1">Nucleus</location>
    </subcellularLocation>
</comment>
<evidence type="ECO:0000256" key="2">
    <source>
        <dbReference type="ARBA" id="ARBA00004496"/>
    </source>
</evidence>
<dbReference type="Pfam" id="PF13086">
    <property type="entry name" value="AAA_11"/>
    <property type="match status" value="1"/>
</dbReference>
<dbReference type="GO" id="GO:0005694">
    <property type="term" value="C:chromosome"/>
    <property type="evidence" value="ECO:0007669"/>
    <property type="project" value="UniProtKB-ARBA"/>
</dbReference>
<feature type="domain" description="AAA+ ATPase" evidence="11">
    <location>
        <begin position="224"/>
        <end position="453"/>
    </location>
</feature>
<evidence type="ECO:0000256" key="3">
    <source>
        <dbReference type="ARBA" id="ARBA00007913"/>
    </source>
</evidence>
<evidence type="ECO:0000313" key="13">
    <source>
        <dbReference type="Proteomes" id="UP000694255"/>
    </source>
</evidence>
<protein>
    <recommendedName>
        <fullName evidence="4">DNA helicase</fullName>
        <ecNumber evidence="4">3.6.4.12</ecNumber>
    </recommendedName>
</protein>
<dbReference type="PANTHER" id="PTHR43788:SF8">
    <property type="entry name" value="DNA-BINDING PROTEIN SMUBP-2"/>
    <property type="match status" value="1"/>
</dbReference>
<dbReference type="EMBL" id="JAGSYN010000180">
    <property type="protein sequence ID" value="KAG7662351.1"/>
    <property type="molecule type" value="Genomic_DNA"/>
</dbReference>
<dbReference type="InterPro" id="IPR041679">
    <property type="entry name" value="DNA2/NAM7-like_C"/>
</dbReference>
<dbReference type="GO" id="GO:0005634">
    <property type="term" value="C:nucleus"/>
    <property type="evidence" value="ECO:0007669"/>
    <property type="project" value="UniProtKB-SubCell"/>
</dbReference>
<keyword evidence="10" id="KW-0539">Nucleus</keyword>
<evidence type="ECO:0000256" key="4">
    <source>
        <dbReference type="ARBA" id="ARBA00012551"/>
    </source>
</evidence>
<dbReference type="InterPro" id="IPR047187">
    <property type="entry name" value="SF1_C_Upf1"/>
</dbReference>
<evidence type="ECO:0000256" key="7">
    <source>
        <dbReference type="ARBA" id="ARBA00022801"/>
    </source>
</evidence>
<evidence type="ECO:0000256" key="6">
    <source>
        <dbReference type="ARBA" id="ARBA00022741"/>
    </source>
</evidence>
<dbReference type="InterPro" id="IPR041677">
    <property type="entry name" value="DNA2/NAM7_AAA_11"/>
</dbReference>
<keyword evidence="6" id="KW-0547">Nucleotide-binding</keyword>
<dbReference type="PANTHER" id="PTHR43788">
    <property type="entry name" value="DNA2/NAM7 HELICASE FAMILY MEMBER"/>
    <property type="match status" value="1"/>
</dbReference>
<keyword evidence="13" id="KW-1185">Reference proteome</keyword>
<gene>
    <name evidence="12" type="ORF">J8A68_004122</name>
</gene>
<keyword evidence="9" id="KW-0067">ATP-binding</keyword>
<comment type="similarity">
    <text evidence="3">Belongs to the DNA2/NAM7 helicase family.</text>
</comment>
<organism evidence="12 13">
    <name type="scientific">[Candida] subhashii</name>
    <dbReference type="NCBI Taxonomy" id="561895"/>
    <lineage>
        <taxon>Eukaryota</taxon>
        <taxon>Fungi</taxon>
        <taxon>Dikarya</taxon>
        <taxon>Ascomycota</taxon>
        <taxon>Saccharomycotina</taxon>
        <taxon>Pichiomycetes</taxon>
        <taxon>Debaryomycetaceae</taxon>
        <taxon>Spathaspora</taxon>
    </lineage>
</organism>
<dbReference type="Pfam" id="PF21138">
    <property type="entry name" value="SMUBP-2_HCS1_1B"/>
    <property type="match status" value="1"/>
</dbReference>
<dbReference type="GO" id="GO:0043139">
    <property type="term" value="F:5'-3' DNA helicase activity"/>
    <property type="evidence" value="ECO:0007669"/>
    <property type="project" value="TreeGrafter"/>
</dbReference>
<evidence type="ECO:0000313" key="12">
    <source>
        <dbReference type="EMBL" id="KAG7662351.1"/>
    </source>
</evidence>
<dbReference type="SMART" id="SM00382">
    <property type="entry name" value="AAA"/>
    <property type="match status" value="1"/>
</dbReference>
<keyword evidence="8" id="KW-0347">Helicase</keyword>
<keyword evidence="7" id="KW-0378">Hydrolase</keyword>
<evidence type="ECO:0000256" key="5">
    <source>
        <dbReference type="ARBA" id="ARBA00022490"/>
    </source>
</evidence>
<sequence length="682" mass="76999">MTLFDRFKDAIIEEQDEDVSQTNAYLAAYSLKKLAALGLAAINLQITNIRTGLGGKTILELKLDPAYGDGDINTGTLRTGDIVKLSKMGKAIEKKKAKKASATDDKADEEDSGIEAVILKAMTQTITVSVDESSDSEKVLQYYTNTNDSARMWLVKLANSITYKRMITTMNKVNELKESDKNDIQKLLLGESSYIPKDDKHPINFFNPQLNDSQRQAIDFAINKSNITIIHGPPGTGKTYTLIELIQQLTTLGEKVLVCGPSNISVDTILERLGDKYKAGQLIRIGHPARLLASNLQHSLEILSKSYGKEIIQDIEHDISSTLTKIRKCKRYAERKVLYQEMKLLRKELRQREKKIVGELLINAKVIIATLHGSGSYELRNNDIVFDTIIIDEVSQSMEPQCWIPLLLNNRFKRLVIAGDNMQLPPTIKSTNKKGTSLLETTLFDRLINKLEGDKFKKLLDVQYRMNTSIMKFPSLQLYENKLKSDTSVQDITLADLPHVTDNEDTSIQCIWYDTQGGQYPEQKTELIEGDSKYNEMELLVVRGHMEKLLSLGVQPKDIGVIAPYSAQVQLLKKQMGPDTEIEISTVDGFQGREKEVIILTLVRSNEDGEIGFLSEQRRLNVAITRPKRQLCVIGDLELMSRSGSKFLTNWCKYVEDGVADEQNYIQPYEIIYPNLDDYLVQ</sequence>
<comment type="caution">
    <text evidence="12">The sequence shown here is derived from an EMBL/GenBank/DDBJ whole genome shotgun (WGS) entry which is preliminary data.</text>
</comment>
<dbReference type="NCBIfam" id="TIGR00376">
    <property type="entry name" value="IGHMBP2 family helicase"/>
    <property type="match status" value="1"/>
</dbReference>
<proteinExistence type="inferred from homology"/>
<name>A0A8J5QJS5_9ASCO</name>